<feature type="signal peptide" evidence="7">
    <location>
        <begin position="1"/>
        <end position="19"/>
    </location>
</feature>
<evidence type="ECO:0000313" key="10">
    <source>
        <dbReference type="Proteomes" id="UP000189935"/>
    </source>
</evidence>
<dbReference type="GO" id="GO:0000155">
    <property type="term" value="F:phosphorelay sensor kinase activity"/>
    <property type="evidence" value="ECO:0007669"/>
    <property type="project" value="InterPro"/>
</dbReference>
<dbReference type="EC" id="2.7.13.3" evidence="2"/>
<dbReference type="RefSeq" id="WP_079540256.1">
    <property type="nucleotide sequence ID" value="NZ_LT670844.1"/>
</dbReference>
<dbReference type="CDD" id="cd00075">
    <property type="entry name" value="HATPase"/>
    <property type="match status" value="1"/>
</dbReference>
<dbReference type="Proteomes" id="UP000189935">
    <property type="component" value="Chromosome I"/>
</dbReference>
<dbReference type="PRINTS" id="PR00344">
    <property type="entry name" value="BCTRLSENSOR"/>
</dbReference>
<accession>A0A1M6U372</accession>
<dbReference type="InterPro" id="IPR005467">
    <property type="entry name" value="His_kinase_dom"/>
</dbReference>
<evidence type="ECO:0000256" key="4">
    <source>
        <dbReference type="ARBA" id="ARBA00022679"/>
    </source>
</evidence>
<feature type="chain" id="PRO_5012116078" description="histidine kinase" evidence="7">
    <location>
        <begin position="20"/>
        <end position="834"/>
    </location>
</feature>
<evidence type="ECO:0000259" key="8">
    <source>
        <dbReference type="PROSITE" id="PS50109"/>
    </source>
</evidence>
<dbReference type="SMART" id="SM00387">
    <property type="entry name" value="HATPase_c"/>
    <property type="match status" value="1"/>
</dbReference>
<protein>
    <recommendedName>
        <fullName evidence="2">histidine kinase</fullName>
        <ecNumber evidence="2">2.7.13.3</ecNumber>
    </recommendedName>
</protein>
<dbReference type="Gene3D" id="3.30.565.10">
    <property type="entry name" value="Histidine kinase-like ATPase, C-terminal domain"/>
    <property type="match status" value="1"/>
</dbReference>
<dbReference type="InterPro" id="IPR003661">
    <property type="entry name" value="HisK_dim/P_dom"/>
</dbReference>
<dbReference type="InterPro" id="IPR035965">
    <property type="entry name" value="PAS-like_dom_sf"/>
</dbReference>
<evidence type="ECO:0000256" key="3">
    <source>
        <dbReference type="ARBA" id="ARBA00022553"/>
    </source>
</evidence>
<keyword evidence="4" id="KW-0808">Transferase</keyword>
<comment type="catalytic activity">
    <reaction evidence="1">
        <text>ATP + protein L-histidine = ADP + protein N-phospho-L-histidine.</text>
        <dbReference type="EC" id="2.7.13.3"/>
    </reaction>
</comment>
<dbReference type="CDD" id="cd00082">
    <property type="entry name" value="HisKA"/>
    <property type="match status" value="1"/>
</dbReference>
<dbReference type="InterPro" id="IPR036097">
    <property type="entry name" value="HisK_dim/P_sf"/>
</dbReference>
<dbReference type="AlphaFoldDB" id="A0A1M6U372"/>
<dbReference type="GO" id="GO:0009927">
    <property type="term" value="F:histidine phosphotransfer kinase activity"/>
    <property type="evidence" value="ECO:0007669"/>
    <property type="project" value="TreeGrafter"/>
</dbReference>
<dbReference type="SMART" id="SM00091">
    <property type="entry name" value="PAS"/>
    <property type="match status" value="3"/>
</dbReference>
<dbReference type="PROSITE" id="PS50109">
    <property type="entry name" value="HIS_KIN"/>
    <property type="match status" value="1"/>
</dbReference>
<dbReference type="InterPro" id="IPR036890">
    <property type="entry name" value="HATPase_C_sf"/>
</dbReference>
<dbReference type="SUPFAM" id="SSF55785">
    <property type="entry name" value="PYP-like sensor domain (PAS domain)"/>
    <property type="match status" value="2"/>
</dbReference>
<dbReference type="SMART" id="SM00388">
    <property type="entry name" value="HisKA"/>
    <property type="match status" value="1"/>
</dbReference>
<evidence type="ECO:0000256" key="7">
    <source>
        <dbReference type="SAM" id="SignalP"/>
    </source>
</evidence>
<reference evidence="9 10" key="1">
    <citation type="submission" date="2016-11" db="EMBL/GenBank/DDBJ databases">
        <authorList>
            <person name="Jaros S."/>
            <person name="Januszkiewicz K."/>
            <person name="Wedrychowicz H."/>
        </authorList>
    </citation>
    <scope>NUCLEOTIDE SEQUENCE [LARGE SCALE GENOMIC DNA]</scope>
    <source>
        <strain evidence="9 10">GAS499</strain>
    </source>
</reference>
<keyword evidence="6" id="KW-1133">Transmembrane helix</keyword>
<proteinExistence type="predicted"/>
<feature type="transmembrane region" description="Helical" evidence="6">
    <location>
        <begin position="58"/>
        <end position="78"/>
    </location>
</feature>
<evidence type="ECO:0000256" key="2">
    <source>
        <dbReference type="ARBA" id="ARBA00012438"/>
    </source>
</evidence>
<feature type="domain" description="Histidine kinase" evidence="8">
    <location>
        <begin position="609"/>
        <end position="826"/>
    </location>
</feature>
<name>A0A1M6U372_9BRAD</name>
<dbReference type="OrthoDB" id="9797304at2"/>
<evidence type="ECO:0000313" key="9">
    <source>
        <dbReference type="EMBL" id="SHK63603.1"/>
    </source>
</evidence>
<dbReference type="GO" id="GO:0005886">
    <property type="term" value="C:plasma membrane"/>
    <property type="evidence" value="ECO:0007669"/>
    <property type="project" value="TreeGrafter"/>
</dbReference>
<evidence type="ECO:0000256" key="6">
    <source>
        <dbReference type="SAM" id="Phobius"/>
    </source>
</evidence>
<dbReference type="InterPro" id="IPR004358">
    <property type="entry name" value="Sig_transdc_His_kin-like_C"/>
</dbReference>
<organism evidence="9 10">
    <name type="scientific">Bradyrhizobium lablabi</name>
    <dbReference type="NCBI Taxonomy" id="722472"/>
    <lineage>
        <taxon>Bacteria</taxon>
        <taxon>Pseudomonadati</taxon>
        <taxon>Pseudomonadota</taxon>
        <taxon>Alphaproteobacteria</taxon>
        <taxon>Hyphomicrobiales</taxon>
        <taxon>Nitrobacteraceae</taxon>
        <taxon>Bradyrhizobium</taxon>
    </lineage>
</organism>
<evidence type="ECO:0000256" key="1">
    <source>
        <dbReference type="ARBA" id="ARBA00000085"/>
    </source>
</evidence>
<keyword evidence="6" id="KW-0472">Membrane</keyword>
<keyword evidence="6" id="KW-0812">Transmembrane</keyword>
<keyword evidence="7" id="KW-0732">Signal</keyword>
<gene>
    <name evidence="9" type="ORF">SAMN05444159_3772</name>
</gene>
<dbReference type="EMBL" id="LT670844">
    <property type="protein sequence ID" value="SHK63603.1"/>
    <property type="molecule type" value="Genomic_DNA"/>
</dbReference>
<dbReference type="Pfam" id="PF02518">
    <property type="entry name" value="HATPase_c"/>
    <property type="match status" value="1"/>
</dbReference>
<sequence>MSGVIVAMRRTLLSCTSLARNGLISLGGTLASIAPASAGDSSLLDAISAHLHLNRQEFAVLTTALALLGFSVVAAILLMRTRLRAARGEARLRAGIADLQAQADRFRALLFAEPQILIAWPAGDNRPQISGDIALLMPQEAPQRILAFGTWLPPEPALQMDHAVDALREHGEGFLLNLTTSNGRIIEALGRAIGGQAIVRIRDLGGLRRELAESNLRYRTLLEETELLRNFAAAAPWPIWAKSAQGDLRYANAAYAKATEAAGVADAIHRNLELLESDQREEVSRALNDNSAFTARLPIVVGGARRVYDVHALNLGSGSAGIAIDAGEATTLREQLVRMAEAHRRTLDQLSSGVAVFDGQRRLAFYNDSYRRLWDLDRAFLDSNPDDSSVLDRLRAARKLPEQPDFRAWKVKLHEAYRAVEPEKDSWYLPDGRALSVVTTPNPEGGVTYLFDDVTESLDLARRFDGLIRVQRETLDNLTEAVAVFGSNGRAQLFNPAFAKMWKLSADALREQPHIETVEAWCRPLFDDADIWQTIREAITRIENRVEVPLKLERRDGSVLDCMTMPLPDGATMLTFQDITDTENVERALRERNEALEAADQMKVDFVHHVSYELRSPLTTIIGFAHFLSDPVTGPLMPKQAEYLGYITASTNALLAIINNILDLATIDAGAMSLNIGSIDIRKTIEAAAEGIQDRLATDRIQLKVDVDPNIGSFVGDERRVVQVLYNLLANAVGFSPQDGTIGLSAKRTEHSVIFAVTDSGPGIPPDVKDKVFDWFESHSHGSRHRGAGLGLSLVKSFVELHGGKVDVNSIVGKGTTVTCNFPIDQAAHRNAAE</sequence>
<dbReference type="Gene3D" id="3.30.450.20">
    <property type="entry name" value="PAS domain"/>
    <property type="match status" value="2"/>
</dbReference>
<keyword evidence="3" id="KW-0597">Phosphoprotein</keyword>
<keyword evidence="5" id="KW-0418">Kinase</keyword>
<dbReference type="PANTHER" id="PTHR43047:SF72">
    <property type="entry name" value="OSMOSENSING HISTIDINE PROTEIN KINASE SLN1"/>
    <property type="match status" value="1"/>
</dbReference>
<dbReference type="SUPFAM" id="SSF47384">
    <property type="entry name" value="Homodimeric domain of signal transducing histidine kinase"/>
    <property type="match status" value="1"/>
</dbReference>
<dbReference type="PANTHER" id="PTHR43047">
    <property type="entry name" value="TWO-COMPONENT HISTIDINE PROTEIN KINASE"/>
    <property type="match status" value="1"/>
</dbReference>
<dbReference type="InterPro" id="IPR003594">
    <property type="entry name" value="HATPase_dom"/>
</dbReference>
<dbReference type="SUPFAM" id="SSF55874">
    <property type="entry name" value="ATPase domain of HSP90 chaperone/DNA topoisomerase II/histidine kinase"/>
    <property type="match status" value="1"/>
</dbReference>
<dbReference type="Pfam" id="PF00512">
    <property type="entry name" value="HisKA"/>
    <property type="match status" value="1"/>
</dbReference>
<dbReference type="Pfam" id="PF12860">
    <property type="entry name" value="PAS_7"/>
    <property type="match status" value="2"/>
</dbReference>
<evidence type="ECO:0000256" key="5">
    <source>
        <dbReference type="ARBA" id="ARBA00022777"/>
    </source>
</evidence>
<dbReference type="InterPro" id="IPR000014">
    <property type="entry name" value="PAS"/>
</dbReference>
<dbReference type="Gene3D" id="1.10.287.130">
    <property type="match status" value="1"/>
</dbReference>